<protein>
    <recommendedName>
        <fullName evidence="5">SGNH hydrolase-type esterase domain-containing protein</fullName>
    </recommendedName>
</protein>
<comment type="caution">
    <text evidence="3">The sequence shown here is derived from an EMBL/GenBank/DDBJ whole genome shotgun (WGS) entry which is preliminary data.</text>
</comment>
<dbReference type="InterPro" id="IPR036514">
    <property type="entry name" value="SGNH_hydro_sf"/>
</dbReference>
<evidence type="ECO:0000256" key="2">
    <source>
        <dbReference type="SAM" id="SignalP"/>
    </source>
</evidence>
<feature type="region of interest" description="Disordered" evidence="1">
    <location>
        <begin position="352"/>
        <end position="434"/>
    </location>
</feature>
<evidence type="ECO:0000313" key="4">
    <source>
        <dbReference type="Proteomes" id="UP001501009"/>
    </source>
</evidence>
<sequence>MAALAACAALTGGLLQAAPAAAAPTPSPGHGSSSHATPSPPHRVTDPGKKLGAGWKTSTDRAVTGAADTGGFKILTADSSQAYAWKTAAELSEPGGTADSWIGNQCVMDRDHVAAVYAPRAFTNKPDLMQGGAFAAIVDAATGHVTKLPFTVSLAYFDPSCNTRTHTAAFTAFRDVNDPARTKTRVVTVDTTGKSLGRADLKGEITSAVPVEDGVVAARGHNLVHIDRAGKVKDLTTGDSVPFDIRPAEGGKIAFVDRKDTKSSQAKLWSGHGRPALVATGKLGDLDLMPGEAGRVFLTGHPEGAPKVRGTGITRIDAPADTDISTRGRLAVEPVLTPGIRAGLAHIKTAGKGFTRNEPAPQDTRPTPETVAGDQPVTVTSTATATGEKVTQSVADTTAPSGKNPSPALPIAGGRSKGSSVARVNDPTTAVDPRDTDRICAVSRNDVDAQALQPTPNQVEWAVDMAVRGQLRSQYLRQGGYRSQTGLGTIDPQGLFPVPKLAGGDGKGRIPANVLLGIMAQESNLWQAEGGSIPGQMGNPLAAMDGYYGRKAVENDPDAYWKIHWDKSDCGYGVGQVTDGMRLAGHEKTDANGHKEKALSPGLQKAVAVDYATNIAAAMQILADKWNEVHAAGQTVTVNDDDPSMVENWFTAVWNYNLGFNPAADAGKNAGHWGLGWYNNPANPFYKKSWGHPFMDTDVDGPTANKDAAHPQDWPYEEKVMGWAAWSMDTGFSYGTDGKQDWPGDSGFNTAGFQPAWWISKGDRSNVSPPLDAFCNTKNNCDPNVPPNCSNEDCYKQYWWNQSNVTWKPLCKTTCGHENIKYQTLISEPGQGHRLQDGTPVCTGAPSGAKVVASVPNGTPTWSDCGNTTSAGTFGFRFFPDSDNHFEGKEDLHQVGGGYGGHYWYAHTRNADHLGGDGGPMAINGVWTLGQDLGWARVLVHLPDTGAQTRQAKYHVVNTDSKSPDRSVQQRAGRWVSLGAFHFTGRPVVMLSNVTDDGTADEDIAWGSVAFQPLPGKPKNVVVAMGDSYSSGEGASEGDRDYYPETNYRSKLDDNARNACHRSTQAWSRQATMPGASKSIGQLDDSLDPSMDYHLIACSGARTYNVLPKDVGADSALSKGESQNGEVPQIDKGYLDQNTTLVTISIGGNDSRFSQIVQKCLLSIGNGSCQSGTFDKTDDSVNGRDKQFLGQPLETAVPGLMGQVVRPDITRVLKEIHKRAQNAKIVLMGYPPLISDKGSCLNIGFTGMAIGLSEASAAWLDDTADTLSAAMQGAADDAKASGINVWFSNPKSDFAGKGVCGDPEQVHGIVKTLVKSDDPIKDWPLINQYGLSAQSFHPKIGGARLYANALERTMAGMSL</sequence>
<organism evidence="3 4">
    <name type="scientific">Streptomyces coacervatus</name>
    <dbReference type="NCBI Taxonomy" id="647381"/>
    <lineage>
        <taxon>Bacteria</taxon>
        <taxon>Bacillati</taxon>
        <taxon>Actinomycetota</taxon>
        <taxon>Actinomycetes</taxon>
        <taxon>Kitasatosporales</taxon>
        <taxon>Streptomycetaceae</taxon>
        <taxon>Streptomyces</taxon>
    </lineage>
</organism>
<dbReference type="SUPFAM" id="SSF52266">
    <property type="entry name" value="SGNH hydrolase"/>
    <property type="match status" value="1"/>
</dbReference>
<dbReference type="InterPro" id="IPR037460">
    <property type="entry name" value="SEST-like"/>
</dbReference>
<keyword evidence="4" id="KW-1185">Reference proteome</keyword>
<feature type="region of interest" description="Disordered" evidence="1">
    <location>
        <begin position="20"/>
        <end position="56"/>
    </location>
</feature>
<feature type="compositionally biased region" description="Polar residues" evidence="1">
    <location>
        <begin position="377"/>
        <end position="404"/>
    </location>
</feature>
<proteinExistence type="predicted"/>
<accession>A0ABP7HJT6</accession>
<evidence type="ECO:0000256" key="1">
    <source>
        <dbReference type="SAM" id="MobiDB-lite"/>
    </source>
</evidence>
<evidence type="ECO:0000313" key="3">
    <source>
        <dbReference type="EMBL" id="GAA3794934.1"/>
    </source>
</evidence>
<dbReference type="PANTHER" id="PTHR37981">
    <property type="entry name" value="LIPASE 2"/>
    <property type="match status" value="1"/>
</dbReference>
<reference evidence="4" key="1">
    <citation type="journal article" date="2019" name="Int. J. Syst. Evol. Microbiol.">
        <title>The Global Catalogue of Microorganisms (GCM) 10K type strain sequencing project: providing services to taxonomists for standard genome sequencing and annotation.</title>
        <authorList>
            <consortium name="The Broad Institute Genomics Platform"/>
            <consortium name="The Broad Institute Genome Sequencing Center for Infectious Disease"/>
            <person name="Wu L."/>
            <person name="Ma J."/>
        </authorList>
    </citation>
    <scope>NUCLEOTIDE SEQUENCE [LARGE SCALE GENOMIC DNA]</scope>
    <source>
        <strain evidence="4">JCM 17138</strain>
    </source>
</reference>
<dbReference type="CDD" id="cd01823">
    <property type="entry name" value="SEST_like"/>
    <property type="match status" value="1"/>
</dbReference>
<evidence type="ECO:0008006" key="5">
    <source>
        <dbReference type="Google" id="ProtNLM"/>
    </source>
</evidence>
<name>A0ABP7HJT6_9ACTN</name>
<feature type="chain" id="PRO_5045550085" description="SGNH hydrolase-type esterase domain-containing protein" evidence="2">
    <location>
        <begin position="23"/>
        <end position="1359"/>
    </location>
</feature>
<keyword evidence="2" id="KW-0732">Signal</keyword>
<dbReference type="EMBL" id="BAABDE010000015">
    <property type="protein sequence ID" value="GAA3794934.1"/>
    <property type="molecule type" value="Genomic_DNA"/>
</dbReference>
<feature type="signal peptide" evidence="2">
    <location>
        <begin position="1"/>
        <end position="22"/>
    </location>
</feature>
<gene>
    <name evidence="3" type="ORF">GCM10022403_031060</name>
</gene>
<dbReference type="RefSeq" id="WP_275779102.1">
    <property type="nucleotide sequence ID" value="NZ_BAABDE010000015.1"/>
</dbReference>
<dbReference type="Gene3D" id="3.40.50.1110">
    <property type="entry name" value="SGNH hydrolase"/>
    <property type="match status" value="1"/>
</dbReference>
<feature type="compositionally biased region" description="Low complexity" evidence="1">
    <location>
        <begin position="20"/>
        <end position="37"/>
    </location>
</feature>
<dbReference type="Proteomes" id="UP001501009">
    <property type="component" value="Unassembled WGS sequence"/>
</dbReference>
<dbReference type="PANTHER" id="PTHR37981:SF1">
    <property type="entry name" value="SGNH HYDROLASE-TYPE ESTERASE DOMAIN-CONTAINING PROTEIN"/>
    <property type="match status" value="1"/>
</dbReference>